<reference evidence="6 7" key="1">
    <citation type="journal article" date="2014" name="Mol. Biol. Evol.">
        <title>Massive expansion of Ubiquitination-related gene families within the Chlamydiae.</title>
        <authorList>
            <person name="Domman D."/>
            <person name="Collingro A."/>
            <person name="Lagkouvardos I."/>
            <person name="Gehre L."/>
            <person name="Weinmaier T."/>
            <person name="Rattei T."/>
            <person name="Subtil A."/>
            <person name="Horn M."/>
        </authorList>
    </citation>
    <scope>NUCLEOTIDE SEQUENCE [LARGE SCALE GENOMIC DNA]</scope>
    <source>
        <strain evidence="6 7">OEW1</strain>
    </source>
</reference>
<dbReference type="PANTHER" id="PTHR35936">
    <property type="entry name" value="MEMBRANE-BOUND LYTIC MUREIN TRANSGLYCOSYLASE F"/>
    <property type="match status" value="1"/>
</dbReference>
<comment type="similarity">
    <text evidence="2 4">Belongs to the bacterial solute-binding protein 3 family.</text>
</comment>
<evidence type="ECO:0000256" key="1">
    <source>
        <dbReference type="ARBA" id="ARBA00004196"/>
    </source>
</evidence>
<dbReference type="GO" id="GO:0030313">
    <property type="term" value="C:cell envelope"/>
    <property type="evidence" value="ECO:0007669"/>
    <property type="project" value="UniProtKB-SubCell"/>
</dbReference>
<dbReference type="Proteomes" id="UP000031307">
    <property type="component" value="Unassembled WGS sequence"/>
</dbReference>
<feature type="domain" description="Solute-binding protein family 3/N-terminal" evidence="5">
    <location>
        <begin position="38"/>
        <end position="266"/>
    </location>
</feature>
<evidence type="ECO:0000256" key="4">
    <source>
        <dbReference type="RuleBase" id="RU003744"/>
    </source>
</evidence>
<dbReference type="Pfam" id="PF00497">
    <property type="entry name" value="SBP_bac_3"/>
    <property type="match status" value="1"/>
</dbReference>
<dbReference type="Gene3D" id="3.40.190.10">
    <property type="entry name" value="Periplasmic binding protein-like II"/>
    <property type="match status" value="2"/>
</dbReference>
<name>A0A0C1EC57_9BACT</name>
<comment type="subcellular location">
    <subcellularLocation>
        <location evidence="1">Cell envelope</location>
    </subcellularLocation>
</comment>
<dbReference type="PANTHER" id="PTHR35936:SF17">
    <property type="entry name" value="ARGININE-BINDING EXTRACELLULAR PROTEIN ARTP"/>
    <property type="match status" value="1"/>
</dbReference>
<dbReference type="InterPro" id="IPR001638">
    <property type="entry name" value="Solute-binding_3/MltF_N"/>
</dbReference>
<dbReference type="SUPFAM" id="SSF53850">
    <property type="entry name" value="Periplasmic binding protein-like II"/>
    <property type="match status" value="1"/>
</dbReference>
<dbReference type="SMART" id="SM00062">
    <property type="entry name" value="PBPb"/>
    <property type="match status" value="1"/>
</dbReference>
<evidence type="ECO:0000259" key="5">
    <source>
        <dbReference type="SMART" id="SM00062"/>
    </source>
</evidence>
<organism evidence="6 7">
    <name type="scientific">Parachlamydia acanthamoebae</name>
    <dbReference type="NCBI Taxonomy" id="83552"/>
    <lineage>
        <taxon>Bacteria</taxon>
        <taxon>Pseudomonadati</taxon>
        <taxon>Chlamydiota</taxon>
        <taxon>Chlamydiia</taxon>
        <taxon>Parachlamydiales</taxon>
        <taxon>Parachlamydiaceae</taxon>
        <taxon>Parachlamydia</taxon>
    </lineage>
</organism>
<comment type="caution">
    <text evidence="6">The sequence shown here is derived from an EMBL/GenBank/DDBJ whole genome shotgun (WGS) entry which is preliminary data.</text>
</comment>
<evidence type="ECO:0000256" key="3">
    <source>
        <dbReference type="ARBA" id="ARBA00022729"/>
    </source>
</evidence>
<evidence type="ECO:0000313" key="6">
    <source>
        <dbReference type="EMBL" id="KIA78657.1"/>
    </source>
</evidence>
<dbReference type="EMBL" id="JSAM01000010">
    <property type="protein sequence ID" value="KIA78657.1"/>
    <property type="molecule type" value="Genomic_DNA"/>
</dbReference>
<dbReference type="AlphaFoldDB" id="A0A0C1EC57"/>
<accession>A0A0C1EC57</accession>
<gene>
    <name evidence="6" type="primary">artJ</name>
    <name evidence="6" type="ORF">DB43_DP00140</name>
</gene>
<protein>
    <submittedName>
        <fullName evidence="6">Putative ABC transporter arginine-binding protein ArtJ</fullName>
    </submittedName>
</protein>
<dbReference type="PROSITE" id="PS01039">
    <property type="entry name" value="SBP_BACTERIAL_3"/>
    <property type="match status" value="1"/>
</dbReference>
<proteinExistence type="inferred from homology"/>
<evidence type="ECO:0000256" key="2">
    <source>
        <dbReference type="ARBA" id="ARBA00010333"/>
    </source>
</evidence>
<dbReference type="PATRIC" id="fig|83552.4.peg.88"/>
<evidence type="ECO:0000313" key="7">
    <source>
        <dbReference type="Proteomes" id="UP000031307"/>
    </source>
</evidence>
<dbReference type="InterPro" id="IPR018313">
    <property type="entry name" value="SBP_3_CS"/>
</dbReference>
<sequence length="267" mass="29747">MMPSNFKIIFALVLTIMLVLGWTKMKPFQTDDSFAQQTLVIGLQSGYPPFEFMDANGKIIGFDVELAEQIASKLGKTLVIKDMEFEGEILSLKQGKIDLIVSGMNITPSRLKEIAMIPYHGEAATSLSLVFWNEIPQGVHSIEDIAKLPNPSITVESGSLPEDYINHYKNIHAKSFQGSLAPLMDVKYGKSVANLVQTDVATYLQEKHPEIKILSIPLSKDDAILGFGIGVKKENQGLFQQVQHIIQELKASGELKQLENKWFKEVQ</sequence>
<keyword evidence="3" id="KW-0732">Signal</keyword>